<evidence type="ECO:0000313" key="11">
    <source>
        <dbReference type="EMBL" id="KAK2654095.1"/>
    </source>
</evidence>
<gene>
    <name evidence="11" type="ORF">Ddye_013951</name>
</gene>
<sequence length="122" mass="13686">MIVTEKCDVYSFGVVALETLMGSHPGQLLSSLDQNIMLIDILDKRLSPPVDQTVVQDIVVVSFFAFACLRSEPKSRPTMKHVSRISHSKDIRSNRRRRGSSMVLLDGREVQVTALRQAVDDM</sequence>
<evidence type="ECO:0000313" key="12">
    <source>
        <dbReference type="Proteomes" id="UP001280121"/>
    </source>
</evidence>
<keyword evidence="5" id="KW-0418">Kinase</keyword>
<organism evidence="11 12">
    <name type="scientific">Dipteronia dyeriana</name>
    <dbReference type="NCBI Taxonomy" id="168575"/>
    <lineage>
        <taxon>Eukaryota</taxon>
        <taxon>Viridiplantae</taxon>
        <taxon>Streptophyta</taxon>
        <taxon>Embryophyta</taxon>
        <taxon>Tracheophyta</taxon>
        <taxon>Spermatophyta</taxon>
        <taxon>Magnoliopsida</taxon>
        <taxon>eudicotyledons</taxon>
        <taxon>Gunneridae</taxon>
        <taxon>Pentapetalae</taxon>
        <taxon>rosids</taxon>
        <taxon>malvids</taxon>
        <taxon>Sapindales</taxon>
        <taxon>Sapindaceae</taxon>
        <taxon>Hippocastanoideae</taxon>
        <taxon>Acereae</taxon>
        <taxon>Dipteronia</taxon>
    </lineage>
</organism>
<dbReference type="Gene3D" id="1.10.510.10">
    <property type="entry name" value="Transferase(Phosphotransferase) domain 1"/>
    <property type="match status" value="1"/>
</dbReference>
<comment type="catalytic activity">
    <reaction evidence="7">
        <text>L-threonyl-[protein] + ATP = O-phospho-L-threonyl-[protein] + ADP + H(+)</text>
        <dbReference type="Rhea" id="RHEA:46608"/>
        <dbReference type="Rhea" id="RHEA-COMP:11060"/>
        <dbReference type="Rhea" id="RHEA-COMP:11605"/>
        <dbReference type="ChEBI" id="CHEBI:15378"/>
        <dbReference type="ChEBI" id="CHEBI:30013"/>
        <dbReference type="ChEBI" id="CHEBI:30616"/>
        <dbReference type="ChEBI" id="CHEBI:61977"/>
        <dbReference type="ChEBI" id="CHEBI:456216"/>
        <dbReference type="EC" id="2.7.11.1"/>
    </reaction>
</comment>
<dbReference type="EMBL" id="JANJYI010000004">
    <property type="protein sequence ID" value="KAK2654095.1"/>
    <property type="molecule type" value="Genomic_DNA"/>
</dbReference>
<keyword evidence="2" id="KW-0723">Serine/threonine-protein kinase</keyword>
<reference evidence="11" key="1">
    <citation type="journal article" date="2023" name="Plant J.">
        <title>Genome sequences and population genomics provide insights into the demographic history, inbreeding, and mutation load of two 'living fossil' tree species of Dipteronia.</title>
        <authorList>
            <person name="Feng Y."/>
            <person name="Comes H.P."/>
            <person name="Chen J."/>
            <person name="Zhu S."/>
            <person name="Lu R."/>
            <person name="Zhang X."/>
            <person name="Li P."/>
            <person name="Qiu J."/>
            <person name="Olsen K.M."/>
            <person name="Qiu Y."/>
        </authorList>
    </citation>
    <scope>NUCLEOTIDE SEQUENCE</scope>
    <source>
        <strain evidence="11">KIB01</strain>
    </source>
</reference>
<evidence type="ECO:0000256" key="7">
    <source>
        <dbReference type="ARBA" id="ARBA00047899"/>
    </source>
</evidence>
<dbReference type="PANTHER" id="PTHR48005:SF16">
    <property type="entry name" value="MDIS1-INTERACTING RECEPTOR LIKE KINASE 2-LIKE ISOFORM X1"/>
    <property type="match status" value="1"/>
</dbReference>
<proteinExistence type="predicted"/>
<keyword evidence="3" id="KW-0808">Transferase</keyword>
<evidence type="ECO:0000256" key="5">
    <source>
        <dbReference type="ARBA" id="ARBA00022777"/>
    </source>
</evidence>
<feature type="region of interest" description="Disordered" evidence="9">
    <location>
        <begin position="77"/>
        <end position="98"/>
    </location>
</feature>
<dbReference type="InterPro" id="IPR001245">
    <property type="entry name" value="Ser-Thr/Tyr_kinase_cat_dom"/>
</dbReference>
<keyword evidence="4" id="KW-0547">Nucleotide-binding</keyword>
<feature type="domain" description="Serine-threonine/tyrosine-protein kinase catalytic" evidence="10">
    <location>
        <begin position="3"/>
        <end position="83"/>
    </location>
</feature>
<dbReference type="Proteomes" id="UP001280121">
    <property type="component" value="Unassembled WGS sequence"/>
</dbReference>
<name>A0AAD9X794_9ROSI</name>
<dbReference type="InterPro" id="IPR011009">
    <property type="entry name" value="Kinase-like_dom_sf"/>
</dbReference>
<keyword evidence="6" id="KW-0067">ATP-binding</keyword>
<evidence type="ECO:0000256" key="1">
    <source>
        <dbReference type="ARBA" id="ARBA00012513"/>
    </source>
</evidence>
<dbReference type="EC" id="2.7.11.1" evidence="1"/>
<feature type="compositionally biased region" description="Basic residues" evidence="9">
    <location>
        <begin position="77"/>
        <end position="86"/>
    </location>
</feature>
<evidence type="ECO:0000256" key="6">
    <source>
        <dbReference type="ARBA" id="ARBA00022840"/>
    </source>
</evidence>
<accession>A0AAD9X794</accession>
<protein>
    <recommendedName>
        <fullName evidence="1">non-specific serine/threonine protein kinase</fullName>
        <ecNumber evidence="1">2.7.11.1</ecNumber>
    </recommendedName>
</protein>
<comment type="catalytic activity">
    <reaction evidence="8">
        <text>L-seryl-[protein] + ATP = O-phospho-L-seryl-[protein] + ADP + H(+)</text>
        <dbReference type="Rhea" id="RHEA:17989"/>
        <dbReference type="Rhea" id="RHEA-COMP:9863"/>
        <dbReference type="Rhea" id="RHEA-COMP:11604"/>
        <dbReference type="ChEBI" id="CHEBI:15378"/>
        <dbReference type="ChEBI" id="CHEBI:29999"/>
        <dbReference type="ChEBI" id="CHEBI:30616"/>
        <dbReference type="ChEBI" id="CHEBI:83421"/>
        <dbReference type="ChEBI" id="CHEBI:456216"/>
        <dbReference type="EC" id="2.7.11.1"/>
    </reaction>
</comment>
<dbReference type="AlphaFoldDB" id="A0AAD9X794"/>
<evidence type="ECO:0000259" key="10">
    <source>
        <dbReference type="Pfam" id="PF07714"/>
    </source>
</evidence>
<evidence type="ECO:0000256" key="4">
    <source>
        <dbReference type="ARBA" id="ARBA00022741"/>
    </source>
</evidence>
<evidence type="ECO:0000256" key="8">
    <source>
        <dbReference type="ARBA" id="ARBA00048679"/>
    </source>
</evidence>
<comment type="caution">
    <text evidence="11">The sequence shown here is derived from an EMBL/GenBank/DDBJ whole genome shotgun (WGS) entry which is preliminary data.</text>
</comment>
<dbReference type="PANTHER" id="PTHR48005">
    <property type="entry name" value="LEUCINE RICH REPEAT KINASE 2"/>
    <property type="match status" value="1"/>
</dbReference>
<evidence type="ECO:0000256" key="3">
    <source>
        <dbReference type="ARBA" id="ARBA00022679"/>
    </source>
</evidence>
<dbReference type="Pfam" id="PF07714">
    <property type="entry name" value="PK_Tyr_Ser-Thr"/>
    <property type="match status" value="1"/>
</dbReference>
<dbReference type="GO" id="GO:0005524">
    <property type="term" value="F:ATP binding"/>
    <property type="evidence" value="ECO:0007669"/>
    <property type="project" value="UniProtKB-KW"/>
</dbReference>
<dbReference type="SUPFAM" id="SSF56112">
    <property type="entry name" value="Protein kinase-like (PK-like)"/>
    <property type="match status" value="1"/>
</dbReference>
<evidence type="ECO:0000256" key="9">
    <source>
        <dbReference type="SAM" id="MobiDB-lite"/>
    </source>
</evidence>
<dbReference type="GO" id="GO:0004674">
    <property type="term" value="F:protein serine/threonine kinase activity"/>
    <property type="evidence" value="ECO:0007669"/>
    <property type="project" value="UniProtKB-KW"/>
</dbReference>
<keyword evidence="12" id="KW-1185">Reference proteome</keyword>
<evidence type="ECO:0000256" key="2">
    <source>
        <dbReference type="ARBA" id="ARBA00022527"/>
    </source>
</evidence>
<dbReference type="InterPro" id="IPR051420">
    <property type="entry name" value="Ser_Thr_Kinases_DiverseReg"/>
</dbReference>